<keyword evidence="3 7" id="KW-0479">Metal-binding</keyword>
<dbReference type="RefSeq" id="WP_011810134.1">
    <property type="nucleotide sequence ID" value="NC_008786.1"/>
</dbReference>
<evidence type="ECO:0000256" key="7">
    <source>
        <dbReference type="PIRSR" id="PIRSR000216-1"/>
    </source>
</evidence>
<protein>
    <submittedName>
        <fullName evidence="8">NADH dehydrogenase (Ubiquinone), 24 kDa subunit</fullName>
    </submittedName>
</protein>
<reference evidence="9" key="1">
    <citation type="submission" date="2006-12" db="EMBL/GenBank/DDBJ databases">
        <title>Complete sequence of chromosome 1 of Verminephrobacter eiseniae EF01-2.</title>
        <authorList>
            <person name="Copeland A."/>
            <person name="Lucas S."/>
            <person name="Lapidus A."/>
            <person name="Barry K."/>
            <person name="Detter J.C."/>
            <person name="Glavina del Rio T."/>
            <person name="Dalin E."/>
            <person name="Tice H."/>
            <person name="Pitluck S."/>
            <person name="Chertkov O."/>
            <person name="Brettin T."/>
            <person name="Bruce D."/>
            <person name="Han C."/>
            <person name="Tapia R."/>
            <person name="Gilna P."/>
            <person name="Schmutz J."/>
            <person name="Larimer F."/>
            <person name="Land M."/>
            <person name="Hauser L."/>
            <person name="Kyrpides N."/>
            <person name="Kim E."/>
            <person name="Stahl D."/>
            <person name="Richardson P."/>
        </authorList>
    </citation>
    <scope>NUCLEOTIDE SEQUENCE [LARGE SCALE GENOMIC DNA]</scope>
    <source>
        <strain evidence="9">EF01-2</strain>
    </source>
</reference>
<keyword evidence="4 7" id="KW-0408">Iron</keyword>
<dbReference type="CDD" id="cd03081">
    <property type="entry name" value="TRX_Fd_NuoE_FDH_gamma"/>
    <property type="match status" value="1"/>
</dbReference>
<keyword evidence="9" id="KW-1185">Reference proteome</keyword>
<dbReference type="GO" id="GO:0016491">
    <property type="term" value="F:oxidoreductase activity"/>
    <property type="evidence" value="ECO:0007669"/>
    <property type="project" value="InterPro"/>
</dbReference>
<dbReference type="PIRSF" id="PIRSF000216">
    <property type="entry name" value="NADH_DH_24kDa"/>
    <property type="match status" value="1"/>
</dbReference>
<evidence type="ECO:0000256" key="5">
    <source>
        <dbReference type="ARBA" id="ARBA00023014"/>
    </source>
</evidence>
<feature type="binding site" evidence="7">
    <location>
        <position position="80"/>
    </location>
    <ligand>
        <name>[2Fe-2S] cluster</name>
        <dbReference type="ChEBI" id="CHEBI:190135"/>
    </ligand>
</feature>
<feature type="binding site" evidence="7">
    <location>
        <position position="85"/>
    </location>
    <ligand>
        <name>[2Fe-2S] cluster</name>
        <dbReference type="ChEBI" id="CHEBI:190135"/>
    </ligand>
</feature>
<dbReference type="Gene3D" id="3.40.30.10">
    <property type="entry name" value="Glutaredoxin"/>
    <property type="match status" value="1"/>
</dbReference>
<evidence type="ECO:0000256" key="1">
    <source>
        <dbReference type="ARBA" id="ARBA00010643"/>
    </source>
</evidence>
<dbReference type="GO" id="GO:0046872">
    <property type="term" value="F:metal ion binding"/>
    <property type="evidence" value="ECO:0007669"/>
    <property type="project" value="UniProtKB-KW"/>
</dbReference>
<organism evidence="8 9">
    <name type="scientific">Verminephrobacter eiseniae (strain EF01-2)</name>
    <dbReference type="NCBI Taxonomy" id="391735"/>
    <lineage>
        <taxon>Bacteria</taxon>
        <taxon>Pseudomonadati</taxon>
        <taxon>Pseudomonadota</taxon>
        <taxon>Betaproteobacteria</taxon>
        <taxon>Burkholderiales</taxon>
        <taxon>Comamonadaceae</taxon>
        <taxon>Verminephrobacter</taxon>
    </lineage>
</organism>
<evidence type="ECO:0000256" key="4">
    <source>
        <dbReference type="ARBA" id="ARBA00023004"/>
    </source>
</evidence>
<dbReference type="STRING" id="391735.Veis_2385"/>
<dbReference type="GO" id="GO:0051537">
    <property type="term" value="F:2 iron, 2 sulfur cluster binding"/>
    <property type="evidence" value="ECO:0007669"/>
    <property type="project" value="UniProtKB-KW"/>
</dbReference>
<comment type="cofactor">
    <cofactor evidence="6">
        <name>[2Fe-2S] cluster</name>
        <dbReference type="ChEBI" id="CHEBI:190135"/>
    </cofactor>
</comment>
<feature type="binding site" evidence="7">
    <location>
        <position position="124"/>
    </location>
    <ligand>
        <name>[2Fe-2S] cluster</name>
        <dbReference type="ChEBI" id="CHEBI:190135"/>
    </ligand>
</feature>
<evidence type="ECO:0000313" key="9">
    <source>
        <dbReference type="Proteomes" id="UP000000374"/>
    </source>
</evidence>
<feature type="binding site" evidence="7">
    <location>
        <position position="120"/>
    </location>
    <ligand>
        <name>[2Fe-2S] cluster</name>
        <dbReference type="ChEBI" id="CHEBI:190135"/>
    </ligand>
</feature>
<dbReference type="InterPro" id="IPR028431">
    <property type="entry name" value="NADP_DH_HndA-like"/>
</dbReference>
<sequence>MLTESQQQIIQTIVDGKKHLPGGLLPMLHDIQDALGHIPAPALGLIAQELNLSRAEVHGVVTFYHFFRHEPAGKQVVQICRAEACQSMGADKLWEHACSRLNTQGGTTADGAVTLEPVYCLGLCSSSPAMVVDEQLHARVDTVKFDRLVAATGSVA</sequence>
<dbReference type="eggNOG" id="COG1905">
    <property type="taxonomic scope" value="Bacteria"/>
</dbReference>
<dbReference type="Gene3D" id="1.10.10.1590">
    <property type="entry name" value="NADH-quinone oxidoreductase subunit E"/>
    <property type="match status" value="1"/>
</dbReference>
<dbReference type="Pfam" id="PF01257">
    <property type="entry name" value="2Fe-2S_thioredx"/>
    <property type="match status" value="1"/>
</dbReference>
<evidence type="ECO:0000256" key="3">
    <source>
        <dbReference type="ARBA" id="ARBA00022723"/>
    </source>
</evidence>
<dbReference type="InterPro" id="IPR002023">
    <property type="entry name" value="NuoE-like"/>
</dbReference>
<name>A1WKH4_VEREI</name>
<evidence type="ECO:0000256" key="2">
    <source>
        <dbReference type="ARBA" id="ARBA00022714"/>
    </source>
</evidence>
<comment type="cofactor">
    <cofactor evidence="7">
        <name>[2Fe-2S] cluster</name>
        <dbReference type="ChEBI" id="CHEBI:190135"/>
    </cofactor>
    <text evidence="7">Binds 1 [2Fe-2S] cluster.</text>
</comment>
<dbReference type="AlphaFoldDB" id="A1WKH4"/>
<evidence type="ECO:0000256" key="6">
    <source>
        <dbReference type="ARBA" id="ARBA00034078"/>
    </source>
</evidence>
<keyword evidence="2 7" id="KW-0001">2Fe-2S</keyword>
<dbReference type="KEGG" id="vei:Veis_2385"/>
<proteinExistence type="inferred from homology"/>
<dbReference type="PANTHER" id="PTHR43342:SF2">
    <property type="entry name" value="POTENTIAL NAD-REDUCING HYDROGENASE SUBUNIT"/>
    <property type="match status" value="1"/>
</dbReference>
<dbReference type="EMBL" id="CP000542">
    <property type="protein sequence ID" value="ABM58131.1"/>
    <property type="molecule type" value="Genomic_DNA"/>
</dbReference>
<dbReference type="NCBIfam" id="NF004638">
    <property type="entry name" value="PRK05988.1"/>
    <property type="match status" value="1"/>
</dbReference>
<dbReference type="Proteomes" id="UP000000374">
    <property type="component" value="Chromosome"/>
</dbReference>
<dbReference type="PANTHER" id="PTHR43342">
    <property type="entry name" value="NADH-QUINONE OXIDOREDUCTASE, E SUBUNIT"/>
    <property type="match status" value="1"/>
</dbReference>
<keyword evidence="5 7" id="KW-0411">Iron-sulfur</keyword>
<dbReference type="OrthoDB" id="9807941at2"/>
<comment type="similarity">
    <text evidence="1">Belongs to the complex I 24 kDa subunit family.</text>
</comment>
<dbReference type="InterPro" id="IPR041921">
    <property type="entry name" value="NuoE_N"/>
</dbReference>
<gene>
    <name evidence="8" type="ordered locus">Veis_2385</name>
</gene>
<dbReference type="HOGENOM" id="CLU_054362_2_2_4"/>
<dbReference type="SUPFAM" id="SSF52833">
    <property type="entry name" value="Thioredoxin-like"/>
    <property type="match status" value="1"/>
</dbReference>
<accession>A1WKH4</accession>
<dbReference type="GeneID" id="76460947"/>
<dbReference type="InterPro" id="IPR036249">
    <property type="entry name" value="Thioredoxin-like_sf"/>
</dbReference>
<keyword evidence="8" id="KW-0830">Ubiquinone</keyword>
<evidence type="ECO:0000313" key="8">
    <source>
        <dbReference type="EMBL" id="ABM58131.1"/>
    </source>
</evidence>